<accession>A0A0F7K9C9</accession>
<evidence type="ECO:0000313" key="3">
    <source>
        <dbReference type="EMBL" id="AKH36825.1"/>
    </source>
</evidence>
<evidence type="ECO:0000313" key="2">
    <source>
        <dbReference type="EMBL" id="AKH36647.1"/>
    </source>
</evidence>
<gene>
    <name evidence="2" type="ORF">AAW31_00545</name>
    <name evidence="3" type="ORF">AAW31_01800</name>
</gene>
<organism evidence="3 4">
    <name type="scientific">Nitrosomonas communis</name>
    <dbReference type="NCBI Taxonomy" id="44574"/>
    <lineage>
        <taxon>Bacteria</taxon>
        <taxon>Pseudomonadati</taxon>
        <taxon>Pseudomonadota</taxon>
        <taxon>Betaproteobacteria</taxon>
        <taxon>Nitrosomonadales</taxon>
        <taxon>Nitrosomonadaceae</taxon>
        <taxon>Nitrosomonas</taxon>
    </lineage>
</organism>
<evidence type="ECO:0000259" key="1">
    <source>
        <dbReference type="Pfam" id="PF13612"/>
    </source>
</evidence>
<name>A0A0F7K9C9_9PROT</name>
<reference evidence="4" key="1">
    <citation type="submission" date="2015-05" db="EMBL/GenBank/DDBJ databases">
        <title>Draft genome of Nitrosomonas communis strain Nm2.</title>
        <authorList>
            <person name="Kozlowski J.A."/>
            <person name="Kits K.D."/>
            <person name="Stein L.Y."/>
        </authorList>
    </citation>
    <scope>NUCLEOTIDE SEQUENCE [LARGE SCALE GENOMIC DNA]</scope>
    <source>
        <strain evidence="4">Nm2</strain>
    </source>
</reference>
<dbReference type="AlphaFoldDB" id="A0A0F7K9C9"/>
<protein>
    <submittedName>
        <fullName evidence="3">Transposase</fullName>
    </submittedName>
</protein>
<dbReference type="EMBL" id="CP011451">
    <property type="protein sequence ID" value="AKH36825.1"/>
    <property type="molecule type" value="Genomic_DNA"/>
</dbReference>
<dbReference type="OrthoDB" id="8549171at2"/>
<dbReference type="Pfam" id="PF13612">
    <property type="entry name" value="DDE_Tnp_1_3"/>
    <property type="match status" value="1"/>
</dbReference>
<dbReference type="KEGG" id="nco:AAW31_01800"/>
<dbReference type="NCBIfam" id="NF033520">
    <property type="entry name" value="transpos_IS982"/>
    <property type="match status" value="1"/>
</dbReference>
<dbReference type="KEGG" id="nco:AAW31_00545"/>
<dbReference type="PATRIC" id="fig|44574.3.peg.139"/>
<dbReference type="Proteomes" id="UP000034156">
    <property type="component" value="Chromosome"/>
</dbReference>
<dbReference type="EMBL" id="CP011451">
    <property type="protein sequence ID" value="AKH36647.1"/>
    <property type="molecule type" value="Genomic_DNA"/>
</dbReference>
<sequence length="292" mass="33662">MDTTTIFCESDEFCKEFEPQWEQHLLESSLKQRRRQGALCLSEIMTIMVGFHLSGYRTFKHYYLNYVLRYQRDYFPGLVSYHRFVELLQGSLVPLCCFLTSRFGQCSGISFIDSTKISVCHNRRIGSHQVMAGFAARGKTSMGWFYGFKLHLVINDQGELPGVKITAGNVDDRDPVPEVTRSLFGKLFGDRGYISQSLFEQLREQGVQLITKVRKNMKNKLLPLFDKLLLRKRSIIESVNDPLKNISQIEHSRHRSPVNFFVNLIAGLVAYTFREKKPSLNIRLPQALPVVI</sequence>
<dbReference type="InterPro" id="IPR025668">
    <property type="entry name" value="Tnp_DDE_dom"/>
</dbReference>
<dbReference type="RefSeq" id="WP_046848750.1">
    <property type="nucleotide sequence ID" value="NZ_CP011451.1"/>
</dbReference>
<proteinExistence type="predicted"/>
<reference evidence="3 4" key="2">
    <citation type="journal article" date="2016" name="Genome Announc.">
        <title>Genome Sequence of Nitrosomonas communis Strain Nm2, a Mesophilic Ammonia-Oxidizing Bacterium Isolated from Mediterranean Soil.</title>
        <authorList>
            <person name="Kozlowski J.A."/>
            <person name="Kits K.D."/>
            <person name="Stein L.Y."/>
        </authorList>
    </citation>
    <scope>NUCLEOTIDE SEQUENCE [LARGE SCALE GENOMIC DNA]</scope>
    <source>
        <strain evidence="3 4">Nm2</strain>
    </source>
</reference>
<keyword evidence="4" id="KW-1185">Reference proteome</keyword>
<feature type="domain" description="Transposase DDE" evidence="1">
    <location>
        <begin position="104"/>
        <end position="256"/>
    </location>
</feature>
<evidence type="ECO:0000313" key="4">
    <source>
        <dbReference type="Proteomes" id="UP000034156"/>
    </source>
</evidence>